<evidence type="ECO:0000313" key="2">
    <source>
        <dbReference type="EMBL" id="KAJ8564502.1"/>
    </source>
</evidence>
<reference evidence="3" key="1">
    <citation type="journal article" date="2023" name="Proc. Natl. Acad. Sci. U.S.A.">
        <title>Genomic and structural basis for evolution of tropane alkaloid biosynthesis.</title>
        <authorList>
            <person name="Wanga Y.-J."/>
            <person name="Taina T."/>
            <person name="Yua J.-Y."/>
            <person name="Lia J."/>
            <person name="Xua B."/>
            <person name="Chenc J."/>
            <person name="D'Auriad J.C."/>
            <person name="Huanga J.-P."/>
            <person name="Huanga S.-X."/>
        </authorList>
    </citation>
    <scope>NUCLEOTIDE SEQUENCE [LARGE SCALE GENOMIC DNA]</scope>
    <source>
        <strain evidence="3">cv. KIB-2019</strain>
    </source>
</reference>
<protein>
    <submittedName>
        <fullName evidence="2">Uncharacterized protein</fullName>
    </submittedName>
</protein>
<name>A0A9Q1RMY2_9SOLA</name>
<dbReference type="EMBL" id="JAJAGQ010000004">
    <property type="protein sequence ID" value="KAJ8564502.1"/>
    <property type="molecule type" value="Genomic_DNA"/>
</dbReference>
<feature type="region of interest" description="Disordered" evidence="1">
    <location>
        <begin position="142"/>
        <end position="168"/>
    </location>
</feature>
<comment type="caution">
    <text evidence="2">The sequence shown here is derived from an EMBL/GenBank/DDBJ whole genome shotgun (WGS) entry which is preliminary data.</text>
</comment>
<evidence type="ECO:0000256" key="1">
    <source>
        <dbReference type="SAM" id="MobiDB-lite"/>
    </source>
</evidence>
<proteinExistence type="predicted"/>
<dbReference type="Proteomes" id="UP001152561">
    <property type="component" value="Unassembled WGS sequence"/>
</dbReference>
<keyword evidence="3" id="KW-1185">Reference proteome</keyword>
<gene>
    <name evidence="2" type="ORF">K7X08_000962</name>
</gene>
<accession>A0A9Q1RMY2</accession>
<sequence>MVSKSVLVTSPIRDQSPAPVQLSPGKAKTTLVKEKLLAWERATNVTTSEWSQSWAEEVEQAEANSGKISEYVAFVWDNFDILKFSADFKLEYRNKDGGGQEGKWNKNQTWGQQHKTFLQKNEQRMENNPGVKVANIYQQLDQDRVESSKPSKGGGKGGGTTIFSIWDG</sequence>
<dbReference type="AlphaFoldDB" id="A0A9Q1RMY2"/>
<organism evidence="2 3">
    <name type="scientific">Anisodus acutangulus</name>
    <dbReference type="NCBI Taxonomy" id="402998"/>
    <lineage>
        <taxon>Eukaryota</taxon>
        <taxon>Viridiplantae</taxon>
        <taxon>Streptophyta</taxon>
        <taxon>Embryophyta</taxon>
        <taxon>Tracheophyta</taxon>
        <taxon>Spermatophyta</taxon>
        <taxon>Magnoliopsida</taxon>
        <taxon>eudicotyledons</taxon>
        <taxon>Gunneridae</taxon>
        <taxon>Pentapetalae</taxon>
        <taxon>asterids</taxon>
        <taxon>lamiids</taxon>
        <taxon>Solanales</taxon>
        <taxon>Solanaceae</taxon>
        <taxon>Solanoideae</taxon>
        <taxon>Hyoscyameae</taxon>
        <taxon>Anisodus</taxon>
    </lineage>
</organism>
<evidence type="ECO:0000313" key="3">
    <source>
        <dbReference type="Proteomes" id="UP001152561"/>
    </source>
</evidence>